<feature type="domain" description="Amidohydrolase-related" evidence="1">
    <location>
        <begin position="122"/>
        <end position="474"/>
    </location>
</feature>
<dbReference type="PANTHER" id="PTHR43135">
    <property type="entry name" value="ALPHA-D-RIBOSE 1-METHYLPHOSPHONATE 5-TRIPHOSPHATE DIPHOSPHATASE"/>
    <property type="match status" value="1"/>
</dbReference>
<protein>
    <submittedName>
        <fullName evidence="2">Hydrolase</fullName>
    </submittedName>
</protein>
<dbReference type="InterPro" id="IPR051781">
    <property type="entry name" value="Metallo-dep_Hydrolase"/>
</dbReference>
<dbReference type="Gene3D" id="2.30.40.10">
    <property type="entry name" value="Urease, subunit C, domain 1"/>
    <property type="match status" value="1"/>
</dbReference>
<name>A0A2W5TY07_CERSP</name>
<dbReference type="Proteomes" id="UP000248975">
    <property type="component" value="Unassembled WGS sequence"/>
</dbReference>
<evidence type="ECO:0000259" key="1">
    <source>
        <dbReference type="Pfam" id="PF01979"/>
    </source>
</evidence>
<dbReference type="InterPro" id="IPR006680">
    <property type="entry name" value="Amidohydro-rel"/>
</dbReference>
<gene>
    <name evidence="2" type="ORF">DI533_07915</name>
</gene>
<dbReference type="InterPro" id="IPR006311">
    <property type="entry name" value="TAT_signal"/>
</dbReference>
<organism evidence="2 3">
    <name type="scientific">Cereibacter sphaeroides</name>
    <name type="common">Rhodobacter sphaeroides</name>
    <dbReference type="NCBI Taxonomy" id="1063"/>
    <lineage>
        <taxon>Bacteria</taxon>
        <taxon>Pseudomonadati</taxon>
        <taxon>Pseudomonadota</taxon>
        <taxon>Alphaproteobacteria</taxon>
        <taxon>Rhodobacterales</taxon>
        <taxon>Paracoccaceae</taxon>
        <taxon>Cereibacter</taxon>
    </lineage>
</organism>
<comment type="caution">
    <text evidence="2">The sequence shown here is derived from an EMBL/GenBank/DDBJ whole genome shotgun (WGS) entry which is preliminary data.</text>
</comment>
<dbReference type="SUPFAM" id="SSF51556">
    <property type="entry name" value="Metallo-dependent hydrolases"/>
    <property type="match status" value="1"/>
</dbReference>
<dbReference type="EMBL" id="QFQS01000001">
    <property type="protein sequence ID" value="PZR01068.1"/>
    <property type="molecule type" value="Genomic_DNA"/>
</dbReference>
<dbReference type="GO" id="GO:0016810">
    <property type="term" value="F:hydrolase activity, acting on carbon-nitrogen (but not peptide) bonds"/>
    <property type="evidence" value="ECO:0007669"/>
    <property type="project" value="InterPro"/>
</dbReference>
<evidence type="ECO:0000313" key="2">
    <source>
        <dbReference type="EMBL" id="PZR01068.1"/>
    </source>
</evidence>
<dbReference type="InterPro" id="IPR057744">
    <property type="entry name" value="OTAase-like"/>
</dbReference>
<dbReference type="SUPFAM" id="SSF51338">
    <property type="entry name" value="Composite domain of metallo-dependent hydrolases"/>
    <property type="match status" value="1"/>
</dbReference>
<dbReference type="AlphaFoldDB" id="A0A2W5TY07"/>
<dbReference type="InterPro" id="IPR032466">
    <property type="entry name" value="Metal_Hydrolase"/>
</dbReference>
<sequence>MTRPVLPNKCHHVVARPGCSCCSAEVRAINRRLGQDLTRRGFIAGSSASVALLGLSAYSGAKAQTAAVPPVLFTNARLFDGLELNTREGVSVLVQGGMIAEVAQGAVAPPDGATVIDAAGRTLMPGLIDAHWHTMLCGLPVAQLMTADAGDIHLAAAAQAERTLMRGFTTIRDLGGPSFPLKRAIDAGAVKGPRIYPSGAMISQTSGHGDFRLIWELPGSQGNLSRSDALMATALADGRDAVLRATREQLMQGASQIKIVAGGGASSFYDPIDVTQFLPEEVEAAVLAAEDWGTYVAAHVYTPRGIQRCLTAGVKCIEHGQLADEDSVKMMADRNVVWSIQPFVQALANPNLPESVIAKQRLLWEGTDQAYELAIKHKIPTGWGSDILFDAAATATQGRNLAYMTRWYTPAQALKLATADNAFILGMSGLRNPYPGALGIIANGAHADMLLVEGDPTADLSLVADPEKNFRVIMKAGQIYKNTL</sequence>
<dbReference type="PROSITE" id="PS51318">
    <property type="entry name" value="TAT"/>
    <property type="match status" value="1"/>
</dbReference>
<accession>A0A2W5TY07</accession>
<dbReference type="InterPro" id="IPR011059">
    <property type="entry name" value="Metal-dep_hydrolase_composite"/>
</dbReference>
<dbReference type="CDD" id="cd01299">
    <property type="entry name" value="Met_dep_hydrolase_A"/>
    <property type="match status" value="1"/>
</dbReference>
<dbReference type="Pfam" id="PF01979">
    <property type="entry name" value="Amidohydro_1"/>
    <property type="match status" value="1"/>
</dbReference>
<proteinExistence type="predicted"/>
<evidence type="ECO:0000313" key="3">
    <source>
        <dbReference type="Proteomes" id="UP000248975"/>
    </source>
</evidence>
<dbReference type="Gene3D" id="3.20.20.140">
    <property type="entry name" value="Metal-dependent hydrolases"/>
    <property type="match status" value="1"/>
</dbReference>
<keyword evidence="2" id="KW-0378">Hydrolase</keyword>
<dbReference type="PANTHER" id="PTHR43135:SF3">
    <property type="entry name" value="ALPHA-D-RIBOSE 1-METHYLPHOSPHONATE 5-TRIPHOSPHATE DIPHOSPHATASE"/>
    <property type="match status" value="1"/>
</dbReference>
<reference evidence="2 3" key="1">
    <citation type="submission" date="2017-08" db="EMBL/GenBank/DDBJ databases">
        <title>Infants hospitalized years apart are colonized by the same room-sourced microbial strains.</title>
        <authorList>
            <person name="Brooks B."/>
            <person name="Olm M.R."/>
            <person name="Firek B.A."/>
            <person name="Baker R."/>
            <person name="Thomas B.C."/>
            <person name="Morowitz M.J."/>
            <person name="Banfield J.F."/>
        </authorList>
    </citation>
    <scope>NUCLEOTIDE SEQUENCE [LARGE SCALE GENOMIC DNA]</scope>
    <source>
        <strain evidence="2">S2_003_000_R2_11</strain>
    </source>
</reference>